<keyword evidence="2" id="KW-1185">Reference proteome</keyword>
<organism evidence="1 2">
    <name type="scientific">Arctium lappa</name>
    <name type="common">Greater burdock</name>
    <name type="synonym">Lappa major</name>
    <dbReference type="NCBI Taxonomy" id="4217"/>
    <lineage>
        <taxon>Eukaryota</taxon>
        <taxon>Viridiplantae</taxon>
        <taxon>Streptophyta</taxon>
        <taxon>Embryophyta</taxon>
        <taxon>Tracheophyta</taxon>
        <taxon>Spermatophyta</taxon>
        <taxon>Magnoliopsida</taxon>
        <taxon>eudicotyledons</taxon>
        <taxon>Gunneridae</taxon>
        <taxon>Pentapetalae</taxon>
        <taxon>asterids</taxon>
        <taxon>campanulids</taxon>
        <taxon>Asterales</taxon>
        <taxon>Asteraceae</taxon>
        <taxon>Carduoideae</taxon>
        <taxon>Cardueae</taxon>
        <taxon>Arctiinae</taxon>
        <taxon>Arctium</taxon>
    </lineage>
</organism>
<evidence type="ECO:0000313" key="1">
    <source>
        <dbReference type="EMBL" id="KAI3746403.1"/>
    </source>
</evidence>
<name>A0ACB9DJ66_ARCLA</name>
<gene>
    <name evidence="1" type="ORF">L6452_08835</name>
</gene>
<sequence length="460" mass="54350">MRSSHEELKNSHDEYEFAWKVKFEIGEVRNSHHVVYDKSVLLIKMTSNDALSIGTDVKPPVLFKGEYEQWKDRFLDFIDIHENREFIKKSIDEGLMKPVTAIVPDEDNESSDSEDCTENRGIKTKKIVVDFSIYTPEQKRRHKADKQARSLLLQSIPNEIYIKIDSYKATSKKMWDQLEKMLMGSKIGNQMKVVNCINNYEGESLEDTYERFVSLLNELDKNKNEEEVEEEREEKKKSEKPVNDPVALVAEKKKEKEKKDKRRLWFLVLVMLTVMTPILMTVKTLSKLCCLLTRAFQKKFYKKSGSNSQRYSSGSRNYEHKERVEGRRFDDRRSEGKKHEERKPEERYVNQYGEKKTEEPVKCYKCGKIGHFAKDCRKSIVRNSEYYNNKMLLANQKEADKALMVEDDYWLDHLDYEDEKEETAHMCLMGKEVKYDESDEETFKEFLSSIRLNLKSKSLL</sequence>
<proteinExistence type="predicted"/>
<dbReference type="Proteomes" id="UP001055879">
    <property type="component" value="Linkage Group LG03"/>
</dbReference>
<comment type="caution">
    <text evidence="1">The sequence shown here is derived from an EMBL/GenBank/DDBJ whole genome shotgun (WGS) entry which is preliminary data.</text>
</comment>
<reference evidence="2" key="1">
    <citation type="journal article" date="2022" name="Mol. Ecol. Resour.">
        <title>The genomes of chicory, endive, great burdock and yacon provide insights into Asteraceae palaeo-polyploidization history and plant inulin production.</title>
        <authorList>
            <person name="Fan W."/>
            <person name="Wang S."/>
            <person name="Wang H."/>
            <person name="Wang A."/>
            <person name="Jiang F."/>
            <person name="Liu H."/>
            <person name="Zhao H."/>
            <person name="Xu D."/>
            <person name="Zhang Y."/>
        </authorList>
    </citation>
    <scope>NUCLEOTIDE SEQUENCE [LARGE SCALE GENOMIC DNA]</scope>
    <source>
        <strain evidence="2">cv. Niubang</strain>
    </source>
</reference>
<reference evidence="1 2" key="2">
    <citation type="journal article" date="2022" name="Mol. Ecol. Resour.">
        <title>The genomes of chicory, endive, great burdock and yacon provide insights into Asteraceae paleo-polyploidization history and plant inulin production.</title>
        <authorList>
            <person name="Fan W."/>
            <person name="Wang S."/>
            <person name="Wang H."/>
            <person name="Wang A."/>
            <person name="Jiang F."/>
            <person name="Liu H."/>
            <person name="Zhao H."/>
            <person name="Xu D."/>
            <person name="Zhang Y."/>
        </authorList>
    </citation>
    <scope>NUCLEOTIDE SEQUENCE [LARGE SCALE GENOMIC DNA]</scope>
    <source>
        <strain evidence="2">cv. Niubang</strain>
    </source>
</reference>
<protein>
    <submittedName>
        <fullName evidence="1">Uncharacterized protein</fullName>
    </submittedName>
</protein>
<evidence type="ECO:0000313" key="2">
    <source>
        <dbReference type="Proteomes" id="UP001055879"/>
    </source>
</evidence>
<dbReference type="EMBL" id="CM042049">
    <property type="protein sequence ID" value="KAI3746403.1"/>
    <property type="molecule type" value="Genomic_DNA"/>
</dbReference>
<accession>A0ACB9DJ66</accession>